<evidence type="ECO:0000313" key="1">
    <source>
        <dbReference type="EMBL" id="POM60110.1"/>
    </source>
</evidence>
<gene>
    <name evidence="1" type="ORF">PHPALM_31068</name>
</gene>
<keyword evidence="2" id="KW-1185">Reference proteome</keyword>
<organism evidence="1 2">
    <name type="scientific">Phytophthora palmivora</name>
    <dbReference type="NCBI Taxonomy" id="4796"/>
    <lineage>
        <taxon>Eukaryota</taxon>
        <taxon>Sar</taxon>
        <taxon>Stramenopiles</taxon>
        <taxon>Oomycota</taxon>
        <taxon>Peronosporomycetes</taxon>
        <taxon>Peronosporales</taxon>
        <taxon>Peronosporaceae</taxon>
        <taxon>Phytophthora</taxon>
    </lineage>
</organism>
<reference evidence="1 2" key="1">
    <citation type="journal article" date="2017" name="Genome Biol. Evol.">
        <title>Phytophthora megakarya and P. palmivora, closely related causal agents of cacao black pod rot, underwent increases in genome sizes and gene numbers by different mechanisms.</title>
        <authorList>
            <person name="Ali S.S."/>
            <person name="Shao J."/>
            <person name="Lary D.J."/>
            <person name="Kronmiller B."/>
            <person name="Shen D."/>
            <person name="Strem M.D."/>
            <person name="Amoako-Attah I."/>
            <person name="Akrofi A.Y."/>
            <person name="Begoude B.A."/>
            <person name="Ten Hoopen G.M."/>
            <person name="Coulibaly K."/>
            <person name="Kebe B.I."/>
            <person name="Melnick R.L."/>
            <person name="Guiltinan M.J."/>
            <person name="Tyler B.M."/>
            <person name="Meinhardt L.W."/>
            <person name="Bailey B.A."/>
        </authorList>
    </citation>
    <scope>NUCLEOTIDE SEQUENCE [LARGE SCALE GENOMIC DNA]</scope>
    <source>
        <strain evidence="2">sbr112.9</strain>
    </source>
</reference>
<comment type="caution">
    <text evidence="1">The sequence shown here is derived from an EMBL/GenBank/DDBJ whole genome shotgun (WGS) entry which is preliminary data.</text>
</comment>
<proteinExistence type="predicted"/>
<sequence>MNISFEHQAAEDVVTIDKSFSSAVGYLLYTSTFDLLPKRQSSPLTQWRLTLSASWAYLSGTTNIGQMIPQWVKKCDASIACKKDHNSSMVFVMLLHCMGTQETADRYAVDFCLLLGLGFDVGKVVSTRTIRQFNTLPKEKASHSPHVSSTRTGLVQLQRGIVQIHYCATVGMTVNLFTKPLLQAKLSWFVTRLGCGTCLESSSVWGDLAANTDVYGFKGMLKETNEDDE</sequence>
<dbReference type="AlphaFoldDB" id="A0A2P4X3I9"/>
<dbReference type="Proteomes" id="UP000237271">
    <property type="component" value="Unassembled WGS sequence"/>
</dbReference>
<protein>
    <submittedName>
        <fullName evidence="1">Uncharacterized protein</fullName>
    </submittedName>
</protein>
<dbReference type="EMBL" id="NCKW01016936">
    <property type="protein sequence ID" value="POM60110.1"/>
    <property type="molecule type" value="Genomic_DNA"/>
</dbReference>
<evidence type="ECO:0000313" key="2">
    <source>
        <dbReference type="Proteomes" id="UP000237271"/>
    </source>
</evidence>
<accession>A0A2P4X3I9</accession>
<name>A0A2P4X3I9_9STRA</name>